<name>A0A1Q8ZRR9_9HYPH</name>
<dbReference type="Proteomes" id="UP000186894">
    <property type="component" value="Unassembled WGS sequence"/>
</dbReference>
<dbReference type="OrthoDB" id="7220345at2"/>
<gene>
    <name evidence="2" type="ORF">BJF95_08975</name>
</gene>
<evidence type="ECO:0000313" key="3">
    <source>
        <dbReference type="Proteomes" id="UP000186894"/>
    </source>
</evidence>
<feature type="region of interest" description="Disordered" evidence="1">
    <location>
        <begin position="75"/>
        <end position="94"/>
    </location>
</feature>
<proteinExistence type="predicted"/>
<organism evidence="2 3">
    <name type="scientific">Rhizobium oryziradicis</name>
    <dbReference type="NCBI Taxonomy" id="1867956"/>
    <lineage>
        <taxon>Bacteria</taxon>
        <taxon>Pseudomonadati</taxon>
        <taxon>Pseudomonadota</taxon>
        <taxon>Alphaproteobacteria</taxon>
        <taxon>Hyphomicrobiales</taxon>
        <taxon>Rhizobiaceae</taxon>
        <taxon>Rhizobium/Agrobacterium group</taxon>
        <taxon>Rhizobium</taxon>
    </lineage>
</organism>
<protein>
    <submittedName>
        <fullName evidence="2">Uncharacterized protein</fullName>
    </submittedName>
</protein>
<sequence>MTTAGHIRSSPAFSPIASVPRLCLNRVELAASIGVGVTMVDVMVMEGFLPPPRRIHRRKLWLVQEIAAAMMDWPEDNNPLAKKDSSADEWRASV</sequence>
<dbReference type="RefSeq" id="WP_075640131.1">
    <property type="nucleotide sequence ID" value="NZ_MKIM01000027.1"/>
</dbReference>
<feature type="compositionally biased region" description="Basic and acidic residues" evidence="1">
    <location>
        <begin position="81"/>
        <end position="94"/>
    </location>
</feature>
<dbReference type="EMBL" id="MKIM01000027">
    <property type="protein sequence ID" value="OLP44622.1"/>
    <property type="molecule type" value="Genomic_DNA"/>
</dbReference>
<accession>A0A1Q8ZRR9</accession>
<reference evidence="2 3" key="1">
    <citation type="submission" date="2016-09" db="EMBL/GenBank/DDBJ databases">
        <title>Rhizobium oryziradicis sp. nov., isolated from the root of rice.</title>
        <authorList>
            <person name="Zhao J."/>
            <person name="Zhang X."/>
        </authorList>
    </citation>
    <scope>NUCLEOTIDE SEQUENCE [LARGE SCALE GENOMIC DNA]</scope>
    <source>
        <strain evidence="2 3">N19</strain>
    </source>
</reference>
<comment type="caution">
    <text evidence="2">The sequence shown here is derived from an EMBL/GenBank/DDBJ whole genome shotgun (WGS) entry which is preliminary data.</text>
</comment>
<evidence type="ECO:0000256" key="1">
    <source>
        <dbReference type="SAM" id="MobiDB-lite"/>
    </source>
</evidence>
<evidence type="ECO:0000313" key="2">
    <source>
        <dbReference type="EMBL" id="OLP44622.1"/>
    </source>
</evidence>
<keyword evidence="3" id="KW-1185">Reference proteome</keyword>
<dbReference type="AlphaFoldDB" id="A0A1Q8ZRR9"/>
<dbReference type="STRING" id="1867956.BJF95_08975"/>